<accession>A0ABS8JIY9</accession>
<protein>
    <recommendedName>
        <fullName evidence="3 11">Protein-export membrane protein SecG</fullName>
    </recommendedName>
</protein>
<dbReference type="Proteomes" id="UP001165293">
    <property type="component" value="Unassembled WGS sequence"/>
</dbReference>
<proteinExistence type="inferred from homology"/>
<evidence type="ECO:0000256" key="2">
    <source>
        <dbReference type="ARBA" id="ARBA00008445"/>
    </source>
</evidence>
<evidence type="ECO:0000256" key="8">
    <source>
        <dbReference type="ARBA" id="ARBA00022989"/>
    </source>
</evidence>
<dbReference type="PANTHER" id="PTHR34182:SF1">
    <property type="entry name" value="PROTEIN-EXPORT MEMBRANE PROTEIN SECG"/>
    <property type="match status" value="1"/>
</dbReference>
<organism evidence="13 14">
    <name type="scientific">Noviluteimonas lactosilytica</name>
    <dbReference type="NCBI Taxonomy" id="2888523"/>
    <lineage>
        <taxon>Bacteria</taxon>
        <taxon>Pseudomonadati</taxon>
        <taxon>Pseudomonadota</taxon>
        <taxon>Gammaproteobacteria</taxon>
        <taxon>Lysobacterales</taxon>
        <taxon>Lysobacteraceae</taxon>
        <taxon>Noviluteimonas</taxon>
    </lineage>
</organism>
<comment type="function">
    <text evidence="11">Involved in protein export. Participates in an early event of protein translocation.</text>
</comment>
<dbReference type="PRINTS" id="PR01651">
    <property type="entry name" value="SECGEXPORT"/>
</dbReference>
<comment type="caution">
    <text evidence="13">The sequence shown here is derived from an EMBL/GenBank/DDBJ whole genome shotgun (WGS) entry which is preliminary data.</text>
</comment>
<dbReference type="NCBIfam" id="TIGR00810">
    <property type="entry name" value="secG"/>
    <property type="match status" value="1"/>
</dbReference>
<feature type="region of interest" description="Disordered" evidence="12">
    <location>
        <begin position="103"/>
        <end position="157"/>
    </location>
</feature>
<comment type="similarity">
    <text evidence="2 11">Belongs to the SecG family.</text>
</comment>
<evidence type="ECO:0000256" key="3">
    <source>
        <dbReference type="ARBA" id="ARBA00017876"/>
    </source>
</evidence>
<dbReference type="InterPro" id="IPR004692">
    <property type="entry name" value="SecG"/>
</dbReference>
<keyword evidence="14" id="KW-1185">Reference proteome</keyword>
<evidence type="ECO:0000256" key="12">
    <source>
        <dbReference type="SAM" id="MobiDB-lite"/>
    </source>
</evidence>
<sequence length="157" mass="15429">MLMTILNVLYVLIAIAMIVLILMQRGAGAQAGSGFGAGASATVFGSRGAGNFLSKSTKWLAISFFAISLFMGWNATHNLRPKAQQAQQDLGLMSDIPAAPAAQAPAATAPTGAAAPAGSVPAAPAANNAVPAAPAANTAVPTAPAASTTSAAPSQND</sequence>
<evidence type="ECO:0000256" key="11">
    <source>
        <dbReference type="RuleBase" id="RU365087"/>
    </source>
</evidence>
<dbReference type="RefSeq" id="WP_230527123.1">
    <property type="nucleotide sequence ID" value="NZ_JAJGAK010000002.1"/>
</dbReference>
<comment type="subcellular location">
    <subcellularLocation>
        <location evidence="1 11">Cell membrane</location>
        <topology evidence="1 11">Multi-pass membrane protein</topology>
    </subcellularLocation>
</comment>
<keyword evidence="10 11" id="KW-0472">Membrane</keyword>
<evidence type="ECO:0000313" key="14">
    <source>
        <dbReference type="Proteomes" id="UP001165293"/>
    </source>
</evidence>
<keyword evidence="5 11" id="KW-1003">Cell membrane</keyword>
<name>A0ABS8JIY9_9GAMM</name>
<evidence type="ECO:0000256" key="5">
    <source>
        <dbReference type="ARBA" id="ARBA00022475"/>
    </source>
</evidence>
<dbReference type="EMBL" id="JAJGAK010000002">
    <property type="protein sequence ID" value="MCC8363504.1"/>
    <property type="molecule type" value="Genomic_DNA"/>
</dbReference>
<evidence type="ECO:0000256" key="4">
    <source>
        <dbReference type="ARBA" id="ARBA00022448"/>
    </source>
</evidence>
<reference evidence="13" key="1">
    <citation type="submission" date="2021-10" db="EMBL/GenBank/DDBJ databases">
        <authorList>
            <person name="Lyu M."/>
            <person name="Wang X."/>
            <person name="Meng X."/>
            <person name="Xu K."/>
        </authorList>
    </citation>
    <scope>NUCLEOTIDE SEQUENCE</scope>
    <source>
        <strain evidence="13">A6</strain>
    </source>
</reference>
<feature type="transmembrane region" description="Helical" evidence="11">
    <location>
        <begin position="57"/>
        <end position="75"/>
    </location>
</feature>
<evidence type="ECO:0000256" key="9">
    <source>
        <dbReference type="ARBA" id="ARBA00023010"/>
    </source>
</evidence>
<keyword evidence="6 11" id="KW-0812">Transmembrane</keyword>
<dbReference type="Pfam" id="PF03840">
    <property type="entry name" value="SecG"/>
    <property type="match status" value="1"/>
</dbReference>
<evidence type="ECO:0000256" key="7">
    <source>
        <dbReference type="ARBA" id="ARBA00022927"/>
    </source>
</evidence>
<evidence type="ECO:0000256" key="6">
    <source>
        <dbReference type="ARBA" id="ARBA00022692"/>
    </source>
</evidence>
<evidence type="ECO:0000256" key="10">
    <source>
        <dbReference type="ARBA" id="ARBA00023136"/>
    </source>
</evidence>
<keyword evidence="7 11" id="KW-0653">Protein transport</keyword>
<dbReference type="PANTHER" id="PTHR34182">
    <property type="entry name" value="PROTEIN-EXPORT MEMBRANE PROTEIN SECG"/>
    <property type="match status" value="1"/>
</dbReference>
<keyword evidence="4 11" id="KW-0813">Transport</keyword>
<keyword evidence="9 11" id="KW-0811">Translocation</keyword>
<comment type="caution">
    <text evidence="11">Lacks conserved residue(s) required for the propagation of feature annotation.</text>
</comment>
<evidence type="ECO:0000313" key="13">
    <source>
        <dbReference type="EMBL" id="MCC8363504.1"/>
    </source>
</evidence>
<keyword evidence="8 11" id="KW-1133">Transmembrane helix</keyword>
<gene>
    <name evidence="13" type="primary">secG</name>
    <name evidence="13" type="ORF">LK996_10515</name>
</gene>
<evidence type="ECO:0000256" key="1">
    <source>
        <dbReference type="ARBA" id="ARBA00004651"/>
    </source>
</evidence>